<dbReference type="EMBL" id="JABANP010000558">
    <property type="protein sequence ID" value="KAF4680937.1"/>
    <property type="molecule type" value="Genomic_DNA"/>
</dbReference>
<evidence type="ECO:0000256" key="1">
    <source>
        <dbReference type="SAM" id="SignalP"/>
    </source>
</evidence>
<feature type="signal peptide" evidence="1">
    <location>
        <begin position="1"/>
        <end position="18"/>
    </location>
</feature>
<proteinExistence type="predicted"/>
<organism evidence="2 3">
    <name type="scientific">Perkinsus olseni</name>
    <name type="common">Perkinsus atlanticus</name>
    <dbReference type="NCBI Taxonomy" id="32597"/>
    <lineage>
        <taxon>Eukaryota</taxon>
        <taxon>Sar</taxon>
        <taxon>Alveolata</taxon>
        <taxon>Perkinsozoa</taxon>
        <taxon>Perkinsea</taxon>
        <taxon>Perkinsida</taxon>
        <taxon>Perkinsidae</taxon>
        <taxon>Perkinsus</taxon>
    </lineage>
</organism>
<dbReference type="AlphaFoldDB" id="A0A7J6NBT6"/>
<reference evidence="2 3" key="1">
    <citation type="submission" date="2020-04" db="EMBL/GenBank/DDBJ databases">
        <title>Perkinsus olseni comparative genomics.</title>
        <authorList>
            <person name="Bogema D.R."/>
        </authorList>
    </citation>
    <scope>NUCLEOTIDE SEQUENCE [LARGE SCALE GENOMIC DNA]</scope>
    <source>
        <strain evidence="2">00978-12</strain>
    </source>
</reference>
<gene>
    <name evidence="2" type="ORF">FOZ60_012774</name>
</gene>
<name>A0A7J6NBT6_PEROL</name>
<protein>
    <submittedName>
        <fullName evidence="2">Uncharacterized protein</fullName>
    </submittedName>
</protein>
<keyword evidence="1" id="KW-0732">Signal</keyword>
<evidence type="ECO:0000313" key="2">
    <source>
        <dbReference type="EMBL" id="KAF4680937.1"/>
    </source>
</evidence>
<dbReference type="Proteomes" id="UP000541610">
    <property type="component" value="Unassembled WGS sequence"/>
</dbReference>
<sequence>MNMKSPFLVTTLLAVSVAVVIQNDESATKDVKEFIANHVTLEDVVRSHYKFRDDSVVNSAQAHVAGRSLLPFERSGCEVCTWYRFDTNGIRTCLAKCTGFSAGQGVGGGSFRRSLTEGTTADAVMADGADD</sequence>
<evidence type="ECO:0000313" key="3">
    <source>
        <dbReference type="Proteomes" id="UP000541610"/>
    </source>
</evidence>
<comment type="caution">
    <text evidence="2">The sequence shown here is derived from an EMBL/GenBank/DDBJ whole genome shotgun (WGS) entry which is preliminary data.</text>
</comment>
<accession>A0A7J6NBT6</accession>
<feature type="chain" id="PRO_5029751121" evidence="1">
    <location>
        <begin position="19"/>
        <end position="131"/>
    </location>
</feature>